<accession>A0A383W4Y3</accession>
<dbReference type="Pfam" id="PF00022">
    <property type="entry name" value="Actin"/>
    <property type="match status" value="2"/>
</dbReference>
<dbReference type="SMART" id="SM00268">
    <property type="entry name" value="ACTIN"/>
    <property type="match status" value="1"/>
</dbReference>
<reference evidence="3 4" key="1">
    <citation type="submission" date="2016-10" db="EMBL/GenBank/DDBJ databases">
        <authorList>
            <person name="Cai Z."/>
        </authorList>
    </citation>
    <scope>NUCLEOTIDE SEQUENCE [LARGE SCALE GENOMIC DNA]</scope>
</reference>
<protein>
    <submittedName>
        <fullName evidence="3">Uncharacterized protein</fullName>
    </submittedName>
</protein>
<dbReference type="EMBL" id="FNXT01001117">
    <property type="protein sequence ID" value="SZX72199.1"/>
    <property type="molecule type" value="Genomic_DNA"/>
</dbReference>
<dbReference type="SUPFAM" id="SSF53067">
    <property type="entry name" value="Actin-like ATPase domain"/>
    <property type="match status" value="2"/>
</dbReference>
<feature type="compositionally biased region" description="Low complexity" evidence="2">
    <location>
        <begin position="380"/>
        <end position="389"/>
    </location>
</feature>
<organism evidence="3 4">
    <name type="scientific">Tetradesmus obliquus</name>
    <name type="common">Green alga</name>
    <name type="synonym">Acutodesmus obliquus</name>
    <dbReference type="NCBI Taxonomy" id="3088"/>
    <lineage>
        <taxon>Eukaryota</taxon>
        <taxon>Viridiplantae</taxon>
        <taxon>Chlorophyta</taxon>
        <taxon>core chlorophytes</taxon>
        <taxon>Chlorophyceae</taxon>
        <taxon>CS clade</taxon>
        <taxon>Sphaeropleales</taxon>
        <taxon>Scenedesmaceae</taxon>
        <taxon>Tetradesmus</taxon>
    </lineage>
</organism>
<evidence type="ECO:0000256" key="2">
    <source>
        <dbReference type="SAM" id="MobiDB-lite"/>
    </source>
</evidence>
<dbReference type="Proteomes" id="UP000256970">
    <property type="component" value="Unassembled WGS sequence"/>
</dbReference>
<dbReference type="Gene3D" id="3.90.640.10">
    <property type="entry name" value="Actin, Chain A, domain 4"/>
    <property type="match status" value="1"/>
</dbReference>
<dbReference type="InterPro" id="IPR043129">
    <property type="entry name" value="ATPase_NBD"/>
</dbReference>
<dbReference type="InterPro" id="IPR004000">
    <property type="entry name" value="Actin"/>
</dbReference>
<sequence length="529" mass="55594">MQQSQGGHQVVVMDNGAGSIKLGFEGEATPRLVFPNCTAKPKGERQLYVGDALLEARELGGMVLRRPHDRGFMVNYDLERDIWQRGFASLAAAAAAGQLQGMGSGPGGGSSSSKSKAALDCRAYSLLLTEPLFNFDAVRAATEEIVFEEFGFNSLLAAPAPFFSLHHICNIPVTAQPAPQQPLSIPGVPAAAGSAGGQVIDSAEAALATYGAPVRALSAAGVAALTAAKAAGAGVIIDAGFSAAYAVPFFDGQLLPDGVRRLGLGGKALTNLLKETVSYRSLNMADEGLLMERLKDQLCWVSQDAVADLHRSNPLNRSPHRRDVVLPDGVHNLRGYVNPPTAEVVAALSPGGKHHGIATGPWPAKPQHIIDVEKKEAAERAAAGAAEGGSSKQRAGGPSVSDQVLQLNNELFMVPEALFRPSDIGLQQAGMAEVVMQAVAACPPGLAPLLYGQVVLTGGCCNLPGFAARFECELRTMVPSDFELVVLAPQEPELTAWQGASAFAAGDNYWQCVRTKQQYEEQGGGRRDR</sequence>
<feature type="region of interest" description="Disordered" evidence="2">
    <location>
        <begin position="380"/>
        <end position="400"/>
    </location>
</feature>
<evidence type="ECO:0000256" key="1">
    <source>
        <dbReference type="RuleBase" id="RU000487"/>
    </source>
</evidence>
<dbReference type="PANTHER" id="PTHR11937">
    <property type="entry name" value="ACTIN"/>
    <property type="match status" value="1"/>
</dbReference>
<dbReference type="STRING" id="3088.A0A383W4Y3"/>
<dbReference type="AlphaFoldDB" id="A0A383W4Y3"/>
<name>A0A383W4Y3_TETOB</name>
<keyword evidence="4" id="KW-1185">Reference proteome</keyword>
<dbReference type="CDD" id="cd10210">
    <property type="entry name" value="ASKHA_NBD_Arp6"/>
    <property type="match status" value="1"/>
</dbReference>
<proteinExistence type="inferred from homology"/>
<evidence type="ECO:0000313" key="4">
    <source>
        <dbReference type="Proteomes" id="UP000256970"/>
    </source>
</evidence>
<comment type="similarity">
    <text evidence="1">Belongs to the actin family.</text>
</comment>
<gene>
    <name evidence="3" type="ORF">BQ4739_LOCUS12390</name>
</gene>
<dbReference type="Gene3D" id="3.30.420.40">
    <property type="match status" value="2"/>
</dbReference>
<evidence type="ECO:0000313" key="3">
    <source>
        <dbReference type="EMBL" id="SZX72199.1"/>
    </source>
</evidence>